<evidence type="ECO:0000256" key="4">
    <source>
        <dbReference type="ARBA" id="ARBA00022679"/>
    </source>
</evidence>
<accession>A0ABV5VVG4</accession>
<evidence type="ECO:0000256" key="8">
    <source>
        <dbReference type="ARBA" id="ARBA00023014"/>
    </source>
</evidence>
<evidence type="ECO:0000313" key="13">
    <source>
        <dbReference type="Proteomes" id="UP001589619"/>
    </source>
</evidence>
<comment type="caution">
    <text evidence="12">The sequence shown here is derived from an EMBL/GenBank/DDBJ whole genome shotgun (WGS) entry which is preliminary data.</text>
</comment>
<dbReference type="PANTHER" id="PTHR11601">
    <property type="entry name" value="CYSTEINE DESULFURYLASE FAMILY MEMBER"/>
    <property type="match status" value="1"/>
</dbReference>
<dbReference type="Pfam" id="PF00266">
    <property type="entry name" value="Aminotran_5"/>
    <property type="match status" value="1"/>
</dbReference>
<keyword evidence="5" id="KW-0479">Metal-binding</keyword>
<dbReference type="Gene3D" id="3.90.1150.10">
    <property type="entry name" value="Aspartate Aminotransferase, domain 1"/>
    <property type="match status" value="1"/>
</dbReference>
<dbReference type="PANTHER" id="PTHR11601:SF34">
    <property type="entry name" value="CYSTEINE DESULFURASE"/>
    <property type="match status" value="1"/>
</dbReference>
<evidence type="ECO:0000256" key="6">
    <source>
        <dbReference type="ARBA" id="ARBA00022898"/>
    </source>
</evidence>
<dbReference type="Proteomes" id="UP001589619">
    <property type="component" value="Unassembled WGS sequence"/>
</dbReference>
<dbReference type="PROSITE" id="PS00595">
    <property type="entry name" value="AA_TRANSFER_CLASS_5"/>
    <property type="match status" value="1"/>
</dbReference>
<dbReference type="EMBL" id="JBHMAG010000009">
    <property type="protein sequence ID" value="MFB9752292.1"/>
    <property type="molecule type" value="Genomic_DNA"/>
</dbReference>
<dbReference type="InterPro" id="IPR000192">
    <property type="entry name" value="Aminotrans_V_dom"/>
</dbReference>
<keyword evidence="6" id="KW-0663">Pyridoxal phosphate</keyword>
<proteinExistence type="inferred from homology"/>
<dbReference type="Gene3D" id="3.40.640.10">
    <property type="entry name" value="Type I PLP-dependent aspartate aminotransferase-like (Major domain)"/>
    <property type="match status" value="1"/>
</dbReference>
<dbReference type="PIRSF" id="PIRSF005572">
    <property type="entry name" value="NifS"/>
    <property type="match status" value="1"/>
</dbReference>
<protein>
    <recommendedName>
        <fullName evidence="3">cysteine desulfurase</fullName>
        <ecNumber evidence="3">2.8.1.7</ecNumber>
    </recommendedName>
</protein>
<dbReference type="NCBIfam" id="NF002806">
    <property type="entry name" value="PRK02948.1"/>
    <property type="match status" value="1"/>
</dbReference>
<evidence type="ECO:0000256" key="1">
    <source>
        <dbReference type="ARBA" id="ARBA00001933"/>
    </source>
</evidence>
<dbReference type="InterPro" id="IPR015422">
    <property type="entry name" value="PyrdxlP-dep_Trfase_small"/>
</dbReference>
<organism evidence="12 13">
    <name type="scientific">Paenibacillus hodogayensis</name>
    <dbReference type="NCBI Taxonomy" id="279208"/>
    <lineage>
        <taxon>Bacteria</taxon>
        <taxon>Bacillati</taxon>
        <taxon>Bacillota</taxon>
        <taxon>Bacilli</taxon>
        <taxon>Bacillales</taxon>
        <taxon>Paenibacillaceae</taxon>
        <taxon>Paenibacillus</taxon>
    </lineage>
</organism>
<name>A0ABV5VVG4_9BACL</name>
<comment type="cofactor">
    <cofactor evidence="1 10">
        <name>pyridoxal 5'-phosphate</name>
        <dbReference type="ChEBI" id="CHEBI:597326"/>
    </cofactor>
</comment>
<dbReference type="RefSeq" id="WP_344911235.1">
    <property type="nucleotide sequence ID" value="NZ_BAAAYO010000010.1"/>
</dbReference>
<sequence length="382" mass="41597">MDPIYFDHAATTPMRAEVVEAMLPYFTEKFGNPSSLHAFGREARTALGRSRDRLAGLIGCEPGELLFTGGGTESDNTALFGAAAQYGAVKKHIITTEIEHHAVLHACRQLEHSGYDVTYLPVDSAGRVHPEQLEEAVREDTFLVSVMHGNNEVGTVQPIEAIGQWTRARGILFHVDAVQSLGLLPVDLARLPVDMMSFSAHKIYGPKGVGALYVSKRIAIVPHLVGGSQERKRRAGTENVSGIIGFVRAAELAVSEQERNRLHVQSLRDRMIEALNRTVGPSAFTVNGHPTDVLPHILNVSFPGVDTETMLMSLDLEGIAAASGSACTSGSLELSHVLRAMKLPEDVMRSAIRFSFGFSQNIEQIDTATEKVATILRRLRKT</sequence>
<dbReference type="InterPro" id="IPR015424">
    <property type="entry name" value="PyrdxlP-dep_Trfase"/>
</dbReference>
<keyword evidence="4" id="KW-0808">Transferase</keyword>
<evidence type="ECO:0000256" key="10">
    <source>
        <dbReference type="RuleBase" id="RU004504"/>
    </source>
</evidence>
<evidence type="ECO:0000256" key="9">
    <source>
        <dbReference type="ARBA" id="ARBA00050776"/>
    </source>
</evidence>
<evidence type="ECO:0000313" key="12">
    <source>
        <dbReference type="EMBL" id="MFB9752292.1"/>
    </source>
</evidence>
<dbReference type="InterPro" id="IPR020578">
    <property type="entry name" value="Aminotrans_V_PyrdxlP_BS"/>
</dbReference>
<comment type="catalytic activity">
    <reaction evidence="9">
        <text>(sulfur carrier)-H + L-cysteine = (sulfur carrier)-SH + L-alanine</text>
        <dbReference type="Rhea" id="RHEA:43892"/>
        <dbReference type="Rhea" id="RHEA-COMP:14737"/>
        <dbReference type="Rhea" id="RHEA-COMP:14739"/>
        <dbReference type="ChEBI" id="CHEBI:29917"/>
        <dbReference type="ChEBI" id="CHEBI:35235"/>
        <dbReference type="ChEBI" id="CHEBI:57972"/>
        <dbReference type="ChEBI" id="CHEBI:64428"/>
        <dbReference type="EC" id="2.8.1.7"/>
    </reaction>
</comment>
<keyword evidence="7" id="KW-0408">Iron</keyword>
<feature type="domain" description="Aminotransferase class V" evidence="11">
    <location>
        <begin position="4"/>
        <end position="366"/>
    </location>
</feature>
<dbReference type="InterPro" id="IPR015421">
    <property type="entry name" value="PyrdxlP-dep_Trfase_major"/>
</dbReference>
<evidence type="ECO:0000256" key="7">
    <source>
        <dbReference type="ARBA" id="ARBA00023004"/>
    </source>
</evidence>
<gene>
    <name evidence="12" type="ORF">ACFFNY_12060</name>
</gene>
<keyword evidence="13" id="KW-1185">Reference proteome</keyword>
<evidence type="ECO:0000256" key="2">
    <source>
        <dbReference type="ARBA" id="ARBA00006490"/>
    </source>
</evidence>
<evidence type="ECO:0000259" key="11">
    <source>
        <dbReference type="Pfam" id="PF00266"/>
    </source>
</evidence>
<evidence type="ECO:0000256" key="5">
    <source>
        <dbReference type="ARBA" id="ARBA00022723"/>
    </source>
</evidence>
<evidence type="ECO:0000256" key="3">
    <source>
        <dbReference type="ARBA" id="ARBA00012239"/>
    </source>
</evidence>
<comment type="similarity">
    <text evidence="2">Belongs to the class-V pyridoxal-phosphate-dependent aminotransferase family. NifS/IscS subfamily.</text>
</comment>
<dbReference type="Gene3D" id="1.10.260.50">
    <property type="match status" value="1"/>
</dbReference>
<dbReference type="InterPro" id="IPR016454">
    <property type="entry name" value="Cysteine_dSase"/>
</dbReference>
<reference evidence="12 13" key="1">
    <citation type="submission" date="2024-09" db="EMBL/GenBank/DDBJ databases">
        <authorList>
            <person name="Sun Q."/>
            <person name="Mori K."/>
        </authorList>
    </citation>
    <scope>NUCLEOTIDE SEQUENCE [LARGE SCALE GENOMIC DNA]</scope>
    <source>
        <strain evidence="12 13">JCM 12520</strain>
    </source>
</reference>
<dbReference type="EC" id="2.8.1.7" evidence="3"/>
<dbReference type="SUPFAM" id="SSF53383">
    <property type="entry name" value="PLP-dependent transferases"/>
    <property type="match status" value="1"/>
</dbReference>
<keyword evidence="8" id="KW-0411">Iron-sulfur</keyword>